<evidence type="ECO:0000313" key="2">
    <source>
        <dbReference type="EMBL" id="QDY87319.1"/>
    </source>
</evidence>
<organism evidence="2 3">
    <name type="scientific">Mycoplasma anserisalpingitidis</name>
    <dbReference type="NCBI Taxonomy" id="519450"/>
    <lineage>
        <taxon>Bacteria</taxon>
        <taxon>Bacillati</taxon>
        <taxon>Mycoplasmatota</taxon>
        <taxon>Mollicutes</taxon>
        <taxon>Mycoplasmataceae</taxon>
        <taxon>Mycoplasma</taxon>
    </lineage>
</organism>
<accession>A0A5B8JYC3</accession>
<protein>
    <submittedName>
        <fullName evidence="2">AAA family ATPase</fullName>
    </submittedName>
</protein>
<dbReference type="PANTHER" id="PTHR37291">
    <property type="entry name" value="5-METHYLCYTOSINE-SPECIFIC RESTRICTION ENZYME B"/>
    <property type="match status" value="1"/>
</dbReference>
<dbReference type="Proteomes" id="UP000318927">
    <property type="component" value="Chromosome"/>
</dbReference>
<evidence type="ECO:0000313" key="3">
    <source>
        <dbReference type="Proteomes" id="UP000318927"/>
    </source>
</evidence>
<dbReference type="OrthoDB" id="9781481at2"/>
<dbReference type="PANTHER" id="PTHR37291:SF1">
    <property type="entry name" value="TYPE IV METHYL-DIRECTED RESTRICTION ENZYME ECOKMCRB SUBUNIT"/>
    <property type="match status" value="1"/>
</dbReference>
<evidence type="ECO:0000259" key="1">
    <source>
        <dbReference type="Pfam" id="PF07728"/>
    </source>
</evidence>
<dbReference type="InterPro" id="IPR027417">
    <property type="entry name" value="P-loop_NTPase"/>
</dbReference>
<gene>
    <name evidence="2" type="ORF">FRW55_02925</name>
</gene>
<reference evidence="2 3" key="1">
    <citation type="journal article" date="2019" name="Microbiol. Resour. Announc.">
        <title>Complete Genome Sequences of Three Mycoplasma anserisalpingitis (Mycoplasma sp. 1220) Strains.</title>
        <authorList>
            <person name="Grozner D."/>
            <person name="Forro B."/>
            <person name="Kovacs A.B."/>
            <person name="Marton S."/>
            <person name="Banyai K."/>
            <person name="Kreizinger Z."/>
            <person name="Sulyok K.M."/>
            <person name="Gyuranecz M."/>
        </authorList>
    </citation>
    <scope>NUCLEOTIDE SEQUENCE [LARGE SCALE GENOMIC DNA]</scope>
    <source>
        <strain evidence="2 3">ATCC:BAA-2147</strain>
    </source>
</reference>
<feature type="domain" description="ATPase dynein-related AAA" evidence="1">
    <location>
        <begin position="53"/>
        <end position="223"/>
    </location>
</feature>
<dbReference type="AlphaFoldDB" id="A0A5B8JYC3"/>
<dbReference type="REBASE" id="364404">
    <property type="entry name" value="R1.Man2147ORF2910P"/>
</dbReference>
<dbReference type="Pfam" id="PF07728">
    <property type="entry name" value="AAA_5"/>
    <property type="match status" value="1"/>
</dbReference>
<sequence>MEFVNQARISPIVFSRIIYDILDHKFENEVSGISVKKTEQIIDEKIRVKGGENVIVYGVPGAGKSHLVQNEYLKGVREDDDYERLVFHPDYTYSDFVGQIMPVINSDKSISYEFTPGPFTRILRKAYNNPTHKCFLVIEEVNRGNAPAIFGDIFQLLDRDSNGKSSYSITNKDIAIQIYKDDESNPEEIKNYKVYIPSNLTLICTMNTSDQNVYTLDTAFQRRWKMRLVPNSFEEDNSGIGKTKILDSDLTWEDFCNEINSIILDKSETLPSSEDKRLGAHFVLKSDLIYDHNFNSSDNDLKQKAIRQNHLFAEKVLKYLWDDAFKYDRGTIFNTTYKSLEKIIKDFVESEKMERFKIFTEDIKKDLEKITNSHSDSKNEN</sequence>
<dbReference type="GO" id="GO:0005524">
    <property type="term" value="F:ATP binding"/>
    <property type="evidence" value="ECO:0007669"/>
    <property type="project" value="InterPro"/>
</dbReference>
<dbReference type="InterPro" id="IPR052934">
    <property type="entry name" value="Methyl-DNA_Rec/Restrict_Enz"/>
</dbReference>
<dbReference type="GO" id="GO:0016887">
    <property type="term" value="F:ATP hydrolysis activity"/>
    <property type="evidence" value="ECO:0007669"/>
    <property type="project" value="InterPro"/>
</dbReference>
<keyword evidence="3" id="KW-1185">Reference proteome</keyword>
<dbReference type="Gene3D" id="3.40.50.300">
    <property type="entry name" value="P-loop containing nucleotide triphosphate hydrolases"/>
    <property type="match status" value="1"/>
</dbReference>
<dbReference type="SUPFAM" id="SSF52540">
    <property type="entry name" value="P-loop containing nucleoside triphosphate hydrolases"/>
    <property type="match status" value="1"/>
</dbReference>
<name>A0A5B8JYC3_9MOLU</name>
<dbReference type="EMBL" id="CP042295">
    <property type="protein sequence ID" value="QDY87319.1"/>
    <property type="molecule type" value="Genomic_DNA"/>
</dbReference>
<dbReference type="InterPro" id="IPR011704">
    <property type="entry name" value="ATPase_dyneun-rel_AAA"/>
</dbReference>
<proteinExistence type="predicted"/>
<dbReference type="KEGG" id="mans:FRW55_02925"/>